<reference evidence="2 3" key="1">
    <citation type="journal article" date="2014" name="Syst. Appl. Microbiol.">
        <title>Complete genomes of freshwater sulfur oxidizers Sulfuricella denitrificans skB26 and Sulfuritalea hydrogenivorans sk43H: genetic insights into the sulfur oxidation pathway of betaproteobacteria.</title>
        <authorList>
            <person name="Watanabe T."/>
            <person name="Kojima H."/>
            <person name="Fukui M."/>
        </authorList>
    </citation>
    <scope>NUCLEOTIDE SEQUENCE [LARGE SCALE GENOMIC DNA]</scope>
    <source>
        <strain evidence="2">DSM22779</strain>
    </source>
</reference>
<dbReference type="AlphaFoldDB" id="W0SGR6"/>
<dbReference type="EMBL" id="AP012547">
    <property type="protein sequence ID" value="BAO30226.1"/>
    <property type="molecule type" value="Genomic_DNA"/>
</dbReference>
<feature type="domain" description="SnoaL-like" evidence="1">
    <location>
        <begin position="9"/>
        <end position="126"/>
    </location>
</feature>
<evidence type="ECO:0000313" key="2">
    <source>
        <dbReference type="EMBL" id="BAO30226.1"/>
    </source>
</evidence>
<gene>
    <name evidence="2" type="ORF">SUTH_02440</name>
</gene>
<proteinExistence type="predicted"/>
<protein>
    <recommendedName>
        <fullName evidence="1">SnoaL-like domain-containing protein</fullName>
    </recommendedName>
</protein>
<evidence type="ECO:0000259" key="1">
    <source>
        <dbReference type="Pfam" id="PF12680"/>
    </source>
</evidence>
<dbReference type="Gene3D" id="3.10.450.50">
    <property type="match status" value="1"/>
</dbReference>
<dbReference type="InterPro" id="IPR037401">
    <property type="entry name" value="SnoaL-like"/>
</dbReference>
<dbReference type="KEGG" id="shd:SUTH_02440"/>
<evidence type="ECO:0000313" key="3">
    <source>
        <dbReference type="Proteomes" id="UP000031637"/>
    </source>
</evidence>
<dbReference type="Proteomes" id="UP000031637">
    <property type="component" value="Chromosome"/>
</dbReference>
<dbReference type="OrthoDB" id="8526151at2"/>
<dbReference type="Pfam" id="PF12680">
    <property type="entry name" value="SnoaL_2"/>
    <property type="match status" value="1"/>
</dbReference>
<keyword evidence="3" id="KW-1185">Reference proteome</keyword>
<dbReference type="SUPFAM" id="SSF54427">
    <property type="entry name" value="NTF2-like"/>
    <property type="match status" value="1"/>
</dbReference>
<name>W0SGR6_9PROT</name>
<dbReference type="RefSeq" id="WP_041099578.1">
    <property type="nucleotide sequence ID" value="NZ_AP012547.1"/>
</dbReference>
<accession>W0SGR6</accession>
<dbReference type="InterPro" id="IPR032710">
    <property type="entry name" value="NTF2-like_dom_sf"/>
</dbReference>
<sequence length="141" mass="16328">MNIDGFMENYKRAWETSDENLLASLFTPDGAYRNTPFAVQQGHEAIKQYWQRTKLQTDIKLTYEVLQRHATGGIAHWHTTYQVTSEDMFKMWAASTGTNMLARKPGDPLPRLALDGMAIVEFDGDGLCRDFRLWWHSRIDD</sequence>
<organism evidence="2 3">
    <name type="scientific">Sulfuritalea hydrogenivorans sk43H</name>
    <dbReference type="NCBI Taxonomy" id="1223802"/>
    <lineage>
        <taxon>Bacteria</taxon>
        <taxon>Pseudomonadati</taxon>
        <taxon>Pseudomonadota</taxon>
        <taxon>Betaproteobacteria</taxon>
        <taxon>Nitrosomonadales</taxon>
        <taxon>Sterolibacteriaceae</taxon>
        <taxon>Sulfuritalea</taxon>
    </lineage>
</organism>
<dbReference type="HOGENOM" id="CLU_1824333_0_0_4"/>